<dbReference type="InterPro" id="IPR036563">
    <property type="entry name" value="MoaE_sf"/>
</dbReference>
<dbReference type="GO" id="GO:0006777">
    <property type="term" value="P:Mo-molybdopterin cofactor biosynthetic process"/>
    <property type="evidence" value="ECO:0007669"/>
    <property type="project" value="InterPro"/>
</dbReference>
<dbReference type="PANTHER" id="PTHR23404">
    <property type="entry name" value="MOLYBDOPTERIN SYNTHASE RELATED"/>
    <property type="match status" value="1"/>
</dbReference>
<proteinExistence type="predicted"/>
<dbReference type="Gene3D" id="3.90.1170.40">
    <property type="entry name" value="Molybdopterin biosynthesis MoaE subunit"/>
    <property type="match status" value="1"/>
</dbReference>
<dbReference type="Pfam" id="PF02391">
    <property type="entry name" value="MoaE"/>
    <property type="match status" value="1"/>
</dbReference>
<dbReference type="AlphaFoldDB" id="A0A7C1JP00"/>
<sequence length="159" mass="17747">MKLFEITDQPLSLDEAARRVSRPDCGAITTFAGIVRGETATAEGVRGTDFLNYEAYTEMAEAMMARIGEEIMQQWPKVKAVSILHRVGRLEIGEPSVVIAVATPHRGDGCFEACQYAIERLKAIVPIWKEENWSDGQVWVEGPRQPELAIAYRKPEKNA</sequence>
<organism evidence="1">
    <name type="scientific">Caldilinea aerophila</name>
    <dbReference type="NCBI Taxonomy" id="133453"/>
    <lineage>
        <taxon>Bacteria</taxon>
        <taxon>Bacillati</taxon>
        <taxon>Chloroflexota</taxon>
        <taxon>Caldilineae</taxon>
        <taxon>Caldilineales</taxon>
        <taxon>Caldilineaceae</taxon>
        <taxon>Caldilinea</taxon>
    </lineage>
</organism>
<reference evidence="1" key="1">
    <citation type="journal article" date="2020" name="mSystems">
        <title>Genome- and Community-Level Interaction Insights into Carbon Utilization and Element Cycling Functions of Hydrothermarchaeota in Hydrothermal Sediment.</title>
        <authorList>
            <person name="Zhou Z."/>
            <person name="Liu Y."/>
            <person name="Xu W."/>
            <person name="Pan J."/>
            <person name="Luo Z.H."/>
            <person name="Li M."/>
        </authorList>
    </citation>
    <scope>NUCLEOTIDE SEQUENCE [LARGE SCALE GENOMIC DNA]</scope>
    <source>
        <strain evidence="1">SpSt-289</strain>
    </source>
</reference>
<dbReference type="SUPFAM" id="SSF54690">
    <property type="entry name" value="Molybdopterin synthase subunit MoaE"/>
    <property type="match status" value="1"/>
</dbReference>
<accession>A0A7C1JP00</accession>
<dbReference type="EMBL" id="DSMG01000066">
    <property type="protein sequence ID" value="HDX31025.1"/>
    <property type="molecule type" value="Genomic_DNA"/>
</dbReference>
<name>A0A7C1JP00_9CHLR</name>
<evidence type="ECO:0000313" key="1">
    <source>
        <dbReference type="EMBL" id="HDX31025.1"/>
    </source>
</evidence>
<dbReference type="InterPro" id="IPR003448">
    <property type="entry name" value="Mopterin_biosynth_MoaE"/>
</dbReference>
<gene>
    <name evidence="1" type="ORF">ENQ20_05970</name>
</gene>
<comment type="caution">
    <text evidence="1">The sequence shown here is derived from an EMBL/GenBank/DDBJ whole genome shotgun (WGS) entry which is preliminary data.</text>
</comment>
<protein>
    <submittedName>
        <fullName evidence="1">Molybdenum cofactor biosynthesis protein MoaE</fullName>
    </submittedName>
</protein>
<dbReference type="CDD" id="cd00756">
    <property type="entry name" value="MoaE"/>
    <property type="match status" value="1"/>
</dbReference>